<gene>
    <name evidence="2" type="ORF">DFQ08_102729</name>
</gene>
<evidence type="ECO:0000313" key="3">
    <source>
        <dbReference type="Proteomes" id="UP000253436"/>
    </source>
</evidence>
<dbReference type="AlphaFoldDB" id="A0A368ZJ89"/>
<accession>A0A368ZJ89</accession>
<comment type="caution">
    <text evidence="2">The sequence shown here is derived from an EMBL/GenBank/DDBJ whole genome shotgun (WGS) entry which is preliminary data.</text>
</comment>
<protein>
    <submittedName>
        <fullName evidence="2">Uncharacterized protein DUF4856</fullName>
    </submittedName>
</protein>
<evidence type="ECO:0000313" key="2">
    <source>
        <dbReference type="EMBL" id="RCW92697.1"/>
    </source>
</evidence>
<name>A0A368ZJ89_9FLAO</name>
<feature type="chain" id="PRO_5016960522" evidence="1">
    <location>
        <begin position="20"/>
        <end position="400"/>
    </location>
</feature>
<keyword evidence="3" id="KW-1185">Reference proteome</keyword>
<dbReference type="OrthoDB" id="5498726at2"/>
<dbReference type="RefSeq" id="WP_114309534.1">
    <property type="nucleotide sequence ID" value="NZ_QPJO01000002.1"/>
</dbReference>
<reference evidence="2 3" key="1">
    <citation type="submission" date="2018-07" db="EMBL/GenBank/DDBJ databases">
        <title>Genomic Encyclopedia of Type Strains, Phase III (KMG-III): the genomes of soil and plant-associated and newly described type strains.</title>
        <authorList>
            <person name="Whitman W."/>
        </authorList>
    </citation>
    <scope>NUCLEOTIDE SEQUENCE [LARGE SCALE GENOMIC DNA]</scope>
    <source>
        <strain evidence="2 3">CECT 7958</strain>
    </source>
</reference>
<proteinExistence type="predicted"/>
<dbReference type="PROSITE" id="PS51257">
    <property type="entry name" value="PROKAR_LIPOPROTEIN"/>
    <property type="match status" value="1"/>
</dbReference>
<keyword evidence="1" id="KW-0732">Signal</keyword>
<dbReference type="Pfam" id="PF16148">
    <property type="entry name" value="DUF4856"/>
    <property type="match status" value="1"/>
</dbReference>
<organism evidence="2 3">
    <name type="scientific">Winogradskyella arenosi</name>
    <dbReference type="NCBI Taxonomy" id="533325"/>
    <lineage>
        <taxon>Bacteria</taxon>
        <taxon>Pseudomonadati</taxon>
        <taxon>Bacteroidota</taxon>
        <taxon>Flavobacteriia</taxon>
        <taxon>Flavobacteriales</taxon>
        <taxon>Flavobacteriaceae</taxon>
        <taxon>Winogradskyella</taxon>
    </lineage>
</organism>
<evidence type="ECO:0000256" key="1">
    <source>
        <dbReference type="SAM" id="SignalP"/>
    </source>
</evidence>
<dbReference type="EMBL" id="QPJO01000002">
    <property type="protein sequence ID" value="RCW92697.1"/>
    <property type="molecule type" value="Genomic_DNA"/>
</dbReference>
<feature type="signal peptide" evidence="1">
    <location>
        <begin position="1"/>
        <end position="19"/>
    </location>
</feature>
<dbReference type="Proteomes" id="UP000253436">
    <property type="component" value="Unassembled WGS sequence"/>
</dbReference>
<dbReference type="InterPro" id="IPR032331">
    <property type="entry name" value="DUF4856"/>
</dbReference>
<sequence>MKKIALSLFTIAAVLTSCSSDDDNGASVPQVSTPVTYEFSRDGNSTVSFSGQTTRIAMGEEFVTALKDNAYSEAQLDAMFAHVEGANDFLDADLNASDKSLRSKVAASQDYFSANTTDANAIKTQFDTWISDQATNVFSNWDNTASAGNAGQLQQAGGGTVRYINAKGFELNQFVAKGLIGSLMTDQILNNYLSPAVLDEASNISNNDNDIVEEGKSYTTMEHKWDEAFGYLYGAEADATMPTLDADSFLSEYMDRVEADQDFAGIAQTVYDAFKLGRAAIVAKNYTVRDAQAEIIRENISKILAVRGVYYLQRGKEVLAEGDMASAFHQLSEGFGFVYSLQFTRQPGTNSPYFSKSEVDAFMAQISAGNGFWDITPETLDAISTAIADRFDFTVAQTIN</sequence>